<organism evidence="1 2">
    <name type="scientific">Hyaloscypha hepaticicola</name>
    <dbReference type="NCBI Taxonomy" id="2082293"/>
    <lineage>
        <taxon>Eukaryota</taxon>
        <taxon>Fungi</taxon>
        <taxon>Dikarya</taxon>
        <taxon>Ascomycota</taxon>
        <taxon>Pezizomycotina</taxon>
        <taxon>Leotiomycetes</taxon>
        <taxon>Helotiales</taxon>
        <taxon>Hyaloscyphaceae</taxon>
        <taxon>Hyaloscypha</taxon>
    </lineage>
</organism>
<evidence type="ECO:0000313" key="1">
    <source>
        <dbReference type="EMBL" id="PMD12215.1"/>
    </source>
</evidence>
<accession>A0A2J6PDU4</accession>
<proteinExistence type="predicted"/>
<name>A0A2J6PDU4_9HELO</name>
<dbReference type="Proteomes" id="UP000235672">
    <property type="component" value="Unassembled WGS sequence"/>
</dbReference>
<reference evidence="1 2" key="1">
    <citation type="submission" date="2016-05" db="EMBL/GenBank/DDBJ databases">
        <title>A degradative enzymes factory behind the ericoid mycorrhizal symbiosis.</title>
        <authorList>
            <consortium name="DOE Joint Genome Institute"/>
            <person name="Martino E."/>
            <person name="Morin E."/>
            <person name="Grelet G."/>
            <person name="Kuo A."/>
            <person name="Kohler A."/>
            <person name="Daghino S."/>
            <person name="Barry K."/>
            <person name="Choi C."/>
            <person name="Cichocki N."/>
            <person name="Clum A."/>
            <person name="Copeland A."/>
            <person name="Hainaut M."/>
            <person name="Haridas S."/>
            <person name="Labutti K."/>
            <person name="Lindquist E."/>
            <person name="Lipzen A."/>
            <person name="Khouja H.-R."/>
            <person name="Murat C."/>
            <person name="Ohm R."/>
            <person name="Olson A."/>
            <person name="Spatafora J."/>
            <person name="Veneault-Fourrey C."/>
            <person name="Henrissat B."/>
            <person name="Grigoriev I."/>
            <person name="Martin F."/>
            <person name="Perotto S."/>
        </authorList>
    </citation>
    <scope>NUCLEOTIDE SEQUENCE [LARGE SCALE GENOMIC DNA]</scope>
    <source>
        <strain evidence="1 2">UAMH 7357</strain>
    </source>
</reference>
<dbReference type="EMBL" id="KZ613559">
    <property type="protein sequence ID" value="PMD12215.1"/>
    <property type="molecule type" value="Genomic_DNA"/>
</dbReference>
<gene>
    <name evidence="1" type="ORF">NA56DRAFT_713384</name>
</gene>
<protein>
    <submittedName>
        <fullName evidence="1">Uncharacterized protein</fullName>
    </submittedName>
</protein>
<keyword evidence="2" id="KW-1185">Reference proteome</keyword>
<dbReference type="AlphaFoldDB" id="A0A2J6PDU4"/>
<sequence>MKNYKLAAACLREEYMNQILDFRLSHLASTLVQSSGARTGVFVLMTNYLPRGVEHCFATLVQPYLPSGERQITKDQFLVEPSYLRHYVGWWENPTLGIACRIHTLGIELRSHMMRRDRGFVLFRMTHDIMSAVITERPYNHKTTWREASGQAVTLLAVLRPKVVAYGVNISQISHHLQTGGTLLLTGRGMFGLFLDM</sequence>
<evidence type="ECO:0000313" key="2">
    <source>
        <dbReference type="Proteomes" id="UP000235672"/>
    </source>
</evidence>